<dbReference type="STRING" id="1333845.SAMN04487895_108198"/>
<dbReference type="OrthoDB" id="2627792at2"/>
<dbReference type="AlphaFoldDB" id="A0A1H8QFU8"/>
<sequence length="114" mass="13873">MSEAMFERILNELKEIKTEQQEMKAQQQEMRAEQQEMRAEQQEMRAEQQEMRAEQREFKQALFETLETVKRIETAQQAFEQKTNKRIDTLESGMDLLNRRQFKLEVEMEMLKSH</sequence>
<evidence type="ECO:0000313" key="3">
    <source>
        <dbReference type="EMBL" id="SEO52653.1"/>
    </source>
</evidence>
<evidence type="ECO:0000256" key="1">
    <source>
        <dbReference type="SAM" id="MobiDB-lite"/>
    </source>
</evidence>
<protein>
    <submittedName>
        <fullName evidence="3">Uncharacterized protein</fullName>
    </submittedName>
</protein>
<dbReference type="EMBL" id="CP076607">
    <property type="protein sequence ID" value="QWU15149.1"/>
    <property type="molecule type" value="Genomic_DNA"/>
</dbReference>
<dbReference type="Proteomes" id="UP000683429">
    <property type="component" value="Chromosome"/>
</dbReference>
<feature type="region of interest" description="Disordered" evidence="1">
    <location>
        <begin position="20"/>
        <end position="53"/>
    </location>
</feature>
<feature type="compositionally biased region" description="Basic and acidic residues" evidence="1">
    <location>
        <begin position="30"/>
        <end position="53"/>
    </location>
</feature>
<reference evidence="3 4" key="1">
    <citation type="submission" date="2016-10" db="EMBL/GenBank/DDBJ databases">
        <authorList>
            <person name="de Groot N.N."/>
        </authorList>
    </citation>
    <scope>NUCLEOTIDE SEQUENCE [LARGE SCALE GENOMIC DNA]</scope>
    <source>
        <strain evidence="3 4">CGMCC 1.10238</strain>
    </source>
</reference>
<dbReference type="RefSeq" id="WP_051500367.1">
    <property type="nucleotide sequence ID" value="NZ_CP076607.1"/>
</dbReference>
<accession>A0A1H8QFU8</accession>
<gene>
    <name evidence="2" type="ORF">KP014_25215</name>
    <name evidence="3" type="ORF">SAMN04487895_108198</name>
</gene>
<proteinExistence type="predicted"/>
<evidence type="ECO:0000313" key="4">
    <source>
        <dbReference type="Proteomes" id="UP000198809"/>
    </source>
</evidence>
<reference evidence="2 5" key="2">
    <citation type="submission" date="2021-06" db="EMBL/GenBank/DDBJ databases">
        <title>Whole genome sequence of Paenibacillus sophorae DSM23020 for comparative genomics.</title>
        <authorList>
            <person name="Kim M.-J."/>
            <person name="Lee G."/>
            <person name="Shin J.-H."/>
        </authorList>
    </citation>
    <scope>NUCLEOTIDE SEQUENCE [LARGE SCALE GENOMIC DNA]</scope>
    <source>
        <strain evidence="2 5">DSM 23020</strain>
    </source>
</reference>
<organism evidence="3 4">
    <name type="scientific">Paenibacillus sophorae</name>
    <dbReference type="NCBI Taxonomy" id="1333845"/>
    <lineage>
        <taxon>Bacteria</taxon>
        <taxon>Bacillati</taxon>
        <taxon>Bacillota</taxon>
        <taxon>Bacilli</taxon>
        <taxon>Bacillales</taxon>
        <taxon>Paenibacillaceae</taxon>
        <taxon>Paenibacillus</taxon>
    </lineage>
</organism>
<keyword evidence="5" id="KW-1185">Reference proteome</keyword>
<evidence type="ECO:0000313" key="5">
    <source>
        <dbReference type="Proteomes" id="UP000683429"/>
    </source>
</evidence>
<dbReference type="Proteomes" id="UP000198809">
    <property type="component" value="Unassembled WGS sequence"/>
</dbReference>
<dbReference type="EMBL" id="FODH01000008">
    <property type="protein sequence ID" value="SEO52653.1"/>
    <property type="molecule type" value="Genomic_DNA"/>
</dbReference>
<name>A0A1H8QFU8_9BACL</name>
<evidence type="ECO:0000313" key="2">
    <source>
        <dbReference type="EMBL" id="QWU15149.1"/>
    </source>
</evidence>